<proteinExistence type="predicted"/>
<reference evidence="2" key="1">
    <citation type="submission" date="2020-02" db="EMBL/GenBank/DDBJ databases">
        <authorList>
            <person name="Meier V. D."/>
        </authorList>
    </citation>
    <scope>NUCLEOTIDE SEQUENCE</scope>
    <source>
        <strain evidence="2">AVDCRST_MAG46</strain>
    </source>
</reference>
<accession>A0A6J4KKP3</accession>
<organism evidence="2">
    <name type="scientific">uncultured Nocardioidaceae bacterium</name>
    <dbReference type="NCBI Taxonomy" id="253824"/>
    <lineage>
        <taxon>Bacteria</taxon>
        <taxon>Bacillati</taxon>
        <taxon>Actinomycetota</taxon>
        <taxon>Actinomycetes</taxon>
        <taxon>Propionibacteriales</taxon>
        <taxon>Nocardioidaceae</taxon>
        <taxon>environmental samples</taxon>
    </lineage>
</organism>
<dbReference type="Pfam" id="PF21948">
    <property type="entry name" value="LplA-B_cat"/>
    <property type="match status" value="1"/>
</dbReference>
<dbReference type="Gene3D" id="3.30.930.10">
    <property type="entry name" value="Bira Bifunctional Protein, Domain 2"/>
    <property type="match status" value="1"/>
</dbReference>
<dbReference type="AlphaFoldDB" id="A0A6J4KKP3"/>
<dbReference type="InterPro" id="IPR045864">
    <property type="entry name" value="aa-tRNA-synth_II/BPL/LPL"/>
</dbReference>
<evidence type="ECO:0000313" key="2">
    <source>
        <dbReference type="EMBL" id="CAA9308812.1"/>
    </source>
</evidence>
<feature type="domain" description="BPL/LPL catalytic" evidence="1">
    <location>
        <begin position="30"/>
        <end position="227"/>
    </location>
</feature>
<protein>
    <submittedName>
        <fullName evidence="2">Lipoate-protein ligase A</fullName>
    </submittedName>
</protein>
<dbReference type="InterPro" id="IPR004143">
    <property type="entry name" value="BPL_LPL_catalytic"/>
</dbReference>
<sequence length="229" mass="24063">MDRLRVLHGAGPGAQAEVDGARTLLREVVAGAGETLRIYRPSGPTVAFGRSDTLRTGYDSAVAAARAHGFKPVVRSVGGRAVAYDSTCLVLDHAAPEPQRSLDTSRRFDDFGRLYADALAGLGVDARVGEVPAEYCPGPFSVNARGAAKLVGTAQRVTRGGWVFSAVVVVDGAARLREVLAPVYAGIDMAFEPASVGAVADEVPGVTEDDVEDAVLDQYARRWELGRPG</sequence>
<name>A0A6J4KKP3_9ACTN</name>
<keyword evidence="2" id="KW-0436">Ligase</keyword>
<dbReference type="SUPFAM" id="SSF55681">
    <property type="entry name" value="Class II aaRS and biotin synthetases"/>
    <property type="match status" value="1"/>
</dbReference>
<gene>
    <name evidence="2" type="ORF">AVDCRST_MAG46-13</name>
</gene>
<dbReference type="GO" id="GO:0016874">
    <property type="term" value="F:ligase activity"/>
    <property type="evidence" value="ECO:0007669"/>
    <property type="project" value="UniProtKB-KW"/>
</dbReference>
<dbReference type="PROSITE" id="PS51733">
    <property type="entry name" value="BPL_LPL_CATALYTIC"/>
    <property type="match status" value="1"/>
</dbReference>
<dbReference type="EMBL" id="CADCUD010000001">
    <property type="protein sequence ID" value="CAA9308812.1"/>
    <property type="molecule type" value="Genomic_DNA"/>
</dbReference>
<evidence type="ECO:0000259" key="1">
    <source>
        <dbReference type="PROSITE" id="PS51733"/>
    </source>
</evidence>